<name>A0A5B7FCG8_PORTR</name>
<proteinExistence type="predicted"/>
<protein>
    <submittedName>
        <fullName evidence="1">Uncharacterized protein</fullName>
    </submittedName>
</protein>
<gene>
    <name evidence="1" type="ORF">E2C01_036439</name>
</gene>
<keyword evidence="2" id="KW-1185">Reference proteome</keyword>
<evidence type="ECO:0000313" key="2">
    <source>
        <dbReference type="Proteomes" id="UP000324222"/>
    </source>
</evidence>
<dbReference type="AlphaFoldDB" id="A0A5B7FCG8"/>
<sequence>MSDAPRLAAPPPSGEYLLLATCSLPGCNYCRVLGVQLAGAVKGLQQVALAYRLVHRSLASSWLGGTLLQGITAAALEAPIVRGIVMVGVVCKSQVPLASPEWSRFYGGVLSSFLVKYLHEMSQILGVPFFTAASA</sequence>
<reference evidence="1 2" key="1">
    <citation type="submission" date="2019-05" db="EMBL/GenBank/DDBJ databases">
        <title>Another draft genome of Portunus trituberculatus and its Hox gene families provides insights of decapod evolution.</title>
        <authorList>
            <person name="Jeong J.-H."/>
            <person name="Song I."/>
            <person name="Kim S."/>
            <person name="Choi T."/>
            <person name="Kim D."/>
            <person name="Ryu S."/>
            <person name="Kim W."/>
        </authorList>
    </citation>
    <scope>NUCLEOTIDE SEQUENCE [LARGE SCALE GENOMIC DNA]</scope>
    <source>
        <tissue evidence="1">Muscle</tissue>
    </source>
</reference>
<accession>A0A5B7FCG8</accession>
<dbReference type="EMBL" id="VSRR010005576">
    <property type="protein sequence ID" value="MPC42808.1"/>
    <property type="molecule type" value="Genomic_DNA"/>
</dbReference>
<dbReference type="Proteomes" id="UP000324222">
    <property type="component" value="Unassembled WGS sequence"/>
</dbReference>
<evidence type="ECO:0000313" key="1">
    <source>
        <dbReference type="EMBL" id="MPC42808.1"/>
    </source>
</evidence>
<organism evidence="1 2">
    <name type="scientific">Portunus trituberculatus</name>
    <name type="common">Swimming crab</name>
    <name type="synonym">Neptunus trituberculatus</name>
    <dbReference type="NCBI Taxonomy" id="210409"/>
    <lineage>
        <taxon>Eukaryota</taxon>
        <taxon>Metazoa</taxon>
        <taxon>Ecdysozoa</taxon>
        <taxon>Arthropoda</taxon>
        <taxon>Crustacea</taxon>
        <taxon>Multicrustacea</taxon>
        <taxon>Malacostraca</taxon>
        <taxon>Eumalacostraca</taxon>
        <taxon>Eucarida</taxon>
        <taxon>Decapoda</taxon>
        <taxon>Pleocyemata</taxon>
        <taxon>Brachyura</taxon>
        <taxon>Eubrachyura</taxon>
        <taxon>Portunoidea</taxon>
        <taxon>Portunidae</taxon>
        <taxon>Portuninae</taxon>
        <taxon>Portunus</taxon>
    </lineage>
</organism>
<comment type="caution">
    <text evidence="1">The sequence shown here is derived from an EMBL/GenBank/DDBJ whole genome shotgun (WGS) entry which is preliminary data.</text>
</comment>